<dbReference type="InterPro" id="IPR004090">
    <property type="entry name" value="Chemotax_Me-accpt_rcpt"/>
</dbReference>
<dbReference type="PRINTS" id="PR00260">
    <property type="entry name" value="CHEMTRNSDUCR"/>
</dbReference>
<accession>A0A919BMA5</accession>
<evidence type="ECO:0000256" key="1">
    <source>
        <dbReference type="ARBA" id="ARBA00004370"/>
    </source>
</evidence>
<dbReference type="GO" id="GO:0004888">
    <property type="term" value="F:transmembrane signaling receptor activity"/>
    <property type="evidence" value="ECO:0007669"/>
    <property type="project" value="InterPro"/>
</dbReference>
<evidence type="ECO:0000256" key="3">
    <source>
        <dbReference type="ARBA" id="ARBA00029447"/>
    </source>
</evidence>
<evidence type="ECO:0000259" key="6">
    <source>
        <dbReference type="PROSITE" id="PS50111"/>
    </source>
</evidence>
<evidence type="ECO:0000256" key="4">
    <source>
        <dbReference type="PROSITE-ProRule" id="PRU00284"/>
    </source>
</evidence>
<dbReference type="GO" id="GO:0016020">
    <property type="term" value="C:membrane"/>
    <property type="evidence" value="ECO:0007669"/>
    <property type="project" value="UniProtKB-SubCell"/>
</dbReference>
<dbReference type="GO" id="GO:0006935">
    <property type="term" value="P:chemotaxis"/>
    <property type="evidence" value="ECO:0007669"/>
    <property type="project" value="InterPro"/>
</dbReference>
<dbReference type="PANTHER" id="PTHR32089">
    <property type="entry name" value="METHYL-ACCEPTING CHEMOTAXIS PROTEIN MCPB"/>
    <property type="match status" value="1"/>
</dbReference>
<reference evidence="7" key="1">
    <citation type="journal article" date="2014" name="Int. J. Syst. Evol. Microbiol.">
        <title>Complete genome sequence of Corynebacterium casei LMG S-19264T (=DSM 44701T), isolated from a smear-ripened cheese.</title>
        <authorList>
            <consortium name="US DOE Joint Genome Institute (JGI-PGF)"/>
            <person name="Walter F."/>
            <person name="Albersmeier A."/>
            <person name="Kalinowski J."/>
            <person name="Ruckert C."/>
        </authorList>
    </citation>
    <scope>NUCLEOTIDE SEQUENCE</scope>
    <source>
        <strain evidence="7">KCTC 42731</strain>
    </source>
</reference>
<keyword evidence="5" id="KW-0175">Coiled coil</keyword>
<gene>
    <name evidence="7" type="ORF">GCM10017161_30860</name>
</gene>
<evidence type="ECO:0000256" key="2">
    <source>
        <dbReference type="ARBA" id="ARBA00023224"/>
    </source>
</evidence>
<protein>
    <submittedName>
        <fullName evidence="7">Methyl-accepting chemotaxis protein</fullName>
    </submittedName>
</protein>
<comment type="similarity">
    <text evidence="3">Belongs to the methyl-accepting chemotaxis (MCP) protein family.</text>
</comment>
<evidence type="ECO:0000313" key="8">
    <source>
        <dbReference type="Proteomes" id="UP000623842"/>
    </source>
</evidence>
<proteinExistence type="inferred from homology"/>
<dbReference type="AlphaFoldDB" id="A0A919BMA5"/>
<feature type="domain" description="Methyl-accepting transducer" evidence="6">
    <location>
        <begin position="88"/>
        <end position="274"/>
    </location>
</feature>
<dbReference type="SUPFAM" id="SSF58104">
    <property type="entry name" value="Methyl-accepting chemotaxis protein (MCP) signaling domain"/>
    <property type="match status" value="1"/>
</dbReference>
<dbReference type="Pfam" id="PF13682">
    <property type="entry name" value="CZB"/>
    <property type="match status" value="1"/>
</dbReference>
<dbReference type="GO" id="GO:0007165">
    <property type="term" value="P:signal transduction"/>
    <property type="evidence" value="ECO:0007669"/>
    <property type="project" value="UniProtKB-KW"/>
</dbReference>
<dbReference type="PANTHER" id="PTHR32089:SF112">
    <property type="entry name" value="LYSOZYME-LIKE PROTEIN-RELATED"/>
    <property type="match status" value="1"/>
</dbReference>
<name>A0A919BMA5_9GAMM</name>
<dbReference type="Gene3D" id="6.10.250.3200">
    <property type="match status" value="1"/>
</dbReference>
<sequence>MFILKSTYNALEKEHRSLQREFKDLHEQYQSLQQENQQLLDEQLIQHEQPSQFNDGLAKHLVECITQVYGVRESVLSAYQAIDSQRVSSSSIQDTLTRSTAAINAIVTDMHTLSSEMGTMSSQISGLSERADSINKFVATISSISDQTNLLALNAAIEAARAGDAGRGFSVVADEVRALANNTNTSANEVQDLVGQIINSTTETVGSVSAIQGNNEQLSNNIEALSADYSAIIENCSSMSDTIKQATLASFIQTVKLDHIVWKGEIYAVASGLSNKSVDEFADHHSCRLGKWYNSEGENSFGHNQSFRELAKPHQIVHQSGVSALNLLSQGNQSAALQAFDDMEKASEKVMNLLDRIASL</sequence>
<feature type="coiled-coil region" evidence="5">
    <location>
        <begin position="208"/>
        <end position="235"/>
    </location>
</feature>
<comment type="caution">
    <text evidence="7">The sequence shown here is derived from an EMBL/GenBank/DDBJ whole genome shotgun (WGS) entry which is preliminary data.</text>
</comment>
<reference evidence="7" key="2">
    <citation type="submission" date="2020-09" db="EMBL/GenBank/DDBJ databases">
        <authorList>
            <person name="Sun Q."/>
            <person name="Kim S."/>
        </authorList>
    </citation>
    <scope>NUCLEOTIDE SEQUENCE</scope>
    <source>
        <strain evidence="7">KCTC 42731</strain>
    </source>
</reference>
<dbReference type="Gene3D" id="1.20.120.30">
    <property type="entry name" value="Aspartate receptor, ligand-binding domain"/>
    <property type="match status" value="1"/>
</dbReference>
<dbReference type="EMBL" id="BNCK01000007">
    <property type="protein sequence ID" value="GHG00071.1"/>
    <property type="molecule type" value="Genomic_DNA"/>
</dbReference>
<dbReference type="Proteomes" id="UP000623842">
    <property type="component" value="Unassembled WGS sequence"/>
</dbReference>
<dbReference type="InterPro" id="IPR004089">
    <property type="entry name" value="MCPsignal_dom"/>
</dbReference>
<dbReference type="PROSITE" id="PS50111">
    <property type="entry name" value="CHEMOTAXIS_TRANSDUC_2"/>
    <property type="match status" value="1"/>
</dbReference>
<dbReference type="SMART" id="SM00283">
    <property type="entry name" value="MA"/>
    <property type="match status" value="1"/>
</dbReference>
<keyword evidence="8" id="KW-1185">Reference proteome</keyword>
<organism evidence="7 8">
    <name type="scientific">Thalassotalea marina</name>
    <dbReference type="NCBI Taxonomy" id="1673741"/>
    <lineage>
        <taxon>Bacteria</taxon>
        <taxon>Pseudomonadati</taxon>
        <taxon>Pseudomonadota</taxon>
        <taxon>Gammaproteobacteria</taxon>
        <taxon>Alteromonadales</taxon>
        <taxon>Colwelliaceae</taxon>
        <taxon>Thalassotalea</taxon>
    </lineage>
</organism>
<keyword evidence="2 4" id="KW-0807">Transducer</keyword>
<dbReference type="Pfam" id="PF00015">
    <property type="entry name" value="MCPsignal"/>
    <property type="match status" value="1"/>
</dbReference>
<evidence type="ECO:0000256" key="5">
    <source>
        <dbReference type="SAM" id="Coils"/>
    </source>
</evidence>
<evidence type="ECO:0000313" key="7">
    <source>
        <dbReference type="EMBL" id="GHG00071.1"/>
    </source>
</evidence>
<dbReference type="RefSeq" id="WP_189772424.1">
    <property type="nucleotide sequence ID" value="NZ_BNCK01000007.1"/>
</dbReference>
<comment type="subcellular location">
    <subcellularLocation>
        <location evidence="1">Membrane</location>
    </subcellularLocation>
</comment>
<dbReference type="InterPro" id="IPR025991">
    <property type="entry name" value="Chemoreceptor_zinc-bind_dom"/>
</dbReference>
<feature type="coiled-coil region" evidence="5">
    <location>
        <begin position="1"/>
        <end position="42"/>
    </location>
</feature>